<dbReference type="STRING" id="9713.A0A2U3YX43"/>
<dbReference type="InterPro" id="IPR041562">
    <property type="entry name" value="MCM_lid"/>
</dbReference>
<dbReference type="PANTHER" id="PTHR11630:SF26">
    <property type="entry name" value="DNA REPLICATION LICENSING FACTOR MCM7"/>
    <property type="match status" value="1"/>
</dbReference>
<evidence type="ECO:0000313" key="3">
    <source>
        <dbReference type="RefSeq" id="XP_006748307.1"/>
    </source>
</evidence>
<dbReference type="InterPro" id="IPR027417">
    <property type="entry name" value="P-loop_NTPase"/>
</dbReference>
<dbReference type="Gene3D" id="3.40.50.300">
    <property type="entry name" value="P-loop containing nucleotide triphosphate hydrolases"/>
    <property type="match status" value="1"/>
</dbReference>
<evidence type="ECO:0000313" key="2">
    <source>
        <dbReference type="Proteomes" id="UP000245341"/>
    </source>
</evidence>
<dbReference type="OrthoDB" id="3207464at2759"/>
<proteinExistence type="predicted"/>
<organism evidence="2 3">
    <name type="scientific">Leptonychotes weddellii</name>
    <name type="common">Weddell seal</name>
    <name type="synonym">Otaria weddellii</name>
    <dbReference type="NCBI Taxonomy" id="9713"/>
    <lineage>
        <taxon>Eukaryota</taxon>
        <taxon>Metazoa</taxon>
        <taxon>Chordata</taxon>
        <taxon>Craniata</taxon>
        <taxon>Vertebrata</taxon>
        <taxon>Euteleostomi</taxon>
        <taxon>Mammalia</taxon>
        <taxon>Eutheria</taxon>
        <taxon>Laurasiatheria</taxon>
        <taxon>Carnivora</taxon>
        <taxon>Caniformia</taxon>
        <taxon>Pinnipedia</taxon>
        <taxon>Phocidae</taxon>
        <taxon>Monachinae</taxon>
        <taxon>Lobodontini</taxon>
        <taxon>Leptonychotes</taxon>
    </lineage>
</organism>
<reference evidence="3" key="1">
    <citation type="submission" date="2025-08" db="UniProtKB">
        <authorList>
            <consortium name="RefSeq"/>
        </authorList>
    </citation>
    <scope>IDENTIFICATION</scope>
    <source>
        <tissue evidence="3">Liver</tissue>
    </source>
</reference>
<dbReference type="GO" id="GO:0006270">
    <property type="term" value="P:DNA replication initiation"/>
    <property type="evidence" value="ECO:0007669"/>
    <property type="project" value="TreeGrafter"/>
</dbReference>
<dbReference type="KEGG" id="lww:102744899"/>
<name>A0A2U3YX43_LEPWE</name>
<evidence type="ECO:0000259" key="1">
    <source>
        <dbReference type="Pfam" id="PF17855"/>
    </source>
</evidence>
<gene>
    <name evidence="3" type="primary">LOC102744899</name>
</gene>
<dbReference type="GO" id="GO:0005634">
    <property type="term" value="C:nucleus"/>
    <property type="evidence" value="ECO:0007669"/>
    <property type="project" value="TreeGrafter"/>
</dbReference>
<sequence>MCREKQPTVPESLADYITAAYVEMRREAWASKDATYTSARTLLAILRLSTALARLRMVDAVEKEDVNEAIRLMEMSKDSLLGDKGQTARTQRPADVIFATIRELVSEGRSVRFAEAEQRCISRGFTPAQFQAALDEYEELNVWQVNTARTRITFV</sequence>
<dbReference type="GO" id="GO:0005524">
    <property type="term" value="F:ATP binding"/>
    <property type="evidence" value="ECO:0007669"/>
    <property type="project" value="InterPro"/>
</dbReference>
<dbReference type="GeneID" id="102744899"/>
<dbReference type="Pfam" id="PF17855">
    <property type="entry name" value="MCM_lid"/>
    <property type="match status" value="1"/>
</dbReference>
<keyword evidence="2" id="KW-1185">Reference proteome</keyword>
<dbReference type="GO" id="GO:0000727">
    <property type="term" value="P:double-strand break repair via break-induced replication"/>
    <property type="evidence" value="ECO:0007669"/>
    <property type="project" value="TreeGrafter"/>
</dbReference>
<dbReference type="GO" id="GO:0042555">
    <property type="term" value="C:MCM complex"/>
    <property type="evidence" value="ECO:0007669"/>
    <property type="project" value="TreeGrafter"/>
</dbReference>
<dbReference type="GO" id="GO:0006271">
    <property type="term" value="P:DNA strand elongation involved in DNA replication"/>
    <property type="evidence" value="ECO:0007669"/>
    <property type="project" value="TreeGrafter"/>
</dbReference>
<dbReference type="AlphaFoldDB" id="A0A2U3YX43"/>
<feature type="domain" description="MCM AAA-lid" evidence="1">
    <location>
        <begin position="2"/>
        <end position="76"/>
    </location>
</feature>
<dbReference type="PANTHER" id="PTHR11630">
    <property type="entry name" value="DNA REPLICATION LICENSING FACTOR MCM FAMILY MEMBER"/>
    <property type="match status" value="1"/>
</dbReference>
<dbReference type="GO" id="GO:0017116">
    <property type="term" value="F:single-stranded DNA helicase activity"/>
    <property type="evidence" value="ECO:0007669"/>
    <property type="project" value="TreeGrafter"/>
</dbReference>
<dbReference type="InterPro" id="IPR031327">
    <property type="entry name" value="MCM"/>
</dbReference>
<dbReference type="Pfam" id="PF24901">
    <property type="entry name" value="WHD_MCM7"/>
    <property type="match status" value="1"/>
</dbReference>
<dbReference type="RefSeq" id="XP_006748307.1">
    <property type="nucleotide sequence ID" value="XM_006748244.2"/>
</dbReference>
<dbReference type="Proteomes" id="UP000245341">
    <property type="component" value="Unplaced"/>
</dbReference>
<dbReference type="GO" id="GO:0003697">
    <property type="term" value="F:single-stranded DNA binding"/>
    <property type="evidence" value="ECO:0007669"/>
    <property type="project" value="TreeGrafter"/>
</dbReference>
<accession>A0A2U3YX43</accession>
<protein>
    <submittedName>
        <fullName evidence="3">DNA replication licensing factor MCM7</fullName>
    </submittedName>
</protein>